<evidence type="ECO:0000313" key="5">
    <source>
        <dbReference type="Proteomes" id="UP000015354"/>
    </source>
</evidence>
<keyword evidence="2" id="KW-1133">Transmembrane helix</keyword>
<reference evidence="3 5" key="1">
    <citation type="journal article" date="2013" name="PLoS ONE">
        <title>Predicting the Proteins of Angomonas deanei, Strigomonas culicis and Their Respective Endosymbionts Reveals New Aspects of the Trypanosomatidae Family.</title>
        <authorList>
            <person name="Motta M.C."/>
            <person name="Martins A.C."/>
            <person name="de Souza S.S."/>
            <person name="Catta-Preta C.M."/>
            <person name="Silva R."/>
            <person name="Klein C.C."/>
            <person name="de Almeida L.G."/>
            <person name="de Lima Cunha O."/>
            <person name="Ciapina L.P."/>
            <person name="Brocchi M."/>
            <person name="Colabardini A.C."/>
            <person name="de Araujo Lima B."/>
            <person name="Machado C.R."/>
            <person name="de Almeida Soares C.M."/>
            <person name="Probst C.M."/>
            <person name="de Menezes C.B."/>
            <person name="Thompson C.E."/>
            <person name="Bartholomeu D.C."/>
            <person name="Gradia D.F."/>
            <person name="Pavoni D.P."/>
            <person name="Grisard E.C."/>
            <person name="Fantinatti-Garboggini F."/>
            <person name="Marchini F.K."/>
            <person name="Rodrigues-Luiz G.F."/>
            <person name="Wagner G."/>
            <person name="Goldman G.H."/>
            <person name="Fietto J.L."/>
            <person name="Elias M.C."/>
            <person name="Goldman M.H."/>
            <person name="Sagot M.F."/>
            <person name="Pereira M."/>
            <person name="Stoco P.H."/>
            <person name="de Mendonca-Neto R.P."/>
            <person name="Teixeira S.M."/>
            <person name="Maciel T.E."/>
            <person name="de Oliveira Mendes T.A."/>
            <person name="Urmenyi T.P."/>
            <person name="de Souza W."/>
            <person name="Schenkman S."/>
            <person name="de Vasconcelos A.T."/>
        </authorList>
    </citation>
    <scope>NUCLEOTIDE SEQUENCE [LARGE SCALE GENOMIC DNA]</scope>
</reference>
<comment type="caution">
    <text evidence="3">The sequence shown here is derived from an EMBL/GenBank/DDBJ whole genome shotgun (WGS) entry which is preliminary data.</text>
</comment>
<protein>
    <submittedName>
        <fullName evidence="3">Uncharacterized protein</fullName>
    </submittedName>
</protein>
<evidence type="ECO:0000256" key="1">
    <source>
        <dbReference type="SAM" id="MobiDB-lite"/>
    </source>
</evidence>
<keyword evidence="2" id="KW-0812">Transmembrane</keyword>
<feature type="transmembrane region" description="Helical" evidence="2">
    <location>
        <begin position="12"/>
        <end position="34"/>
    </location>
</feature>
<sequence>MGLGTKACMCFCYLNAITAFVIAYCFDLGIKSMAIVSVENGWDCAQKGKACRRASIMYLVLAVVLTIRGIQLDRQEPAGREERVSAYLSWMEVEGAGRESEPLLPLSSQPNYGSNM</sequence>
<evidence type="ECO:0000313" key="3">
    <source>
        <dbReference type="EMBL" id="EPY29056.1"/>
    </source>
</evidence>
<organism evidence="3 5">
    <name type="scientific">Strigomonas culicis</name>
    <dbReference type="NCBI Taxonomy" id="28005"/>
    <lineage>
        <taxon>Eukaryota</taxon>
        <taxon>Discoba</taxon>
        <taxon>Euglenozoa</taxon>
        <taxon>Kinetoplastea</taxon>
        <taxon>Metakinetoplastina</taxon>
        <taxon>Trypanosomatida</taxon>
        <taxon>Trypanosomatidae</taxon>
        <taxon>Strigomonadinae</taxon>
        <taxon>Strigomonas</taxon>
    </lineage>
</organism>
<dbReference type="PANTHER" id="PTHR39668">
    <property type="entry name" value="HYPOTHETICAL TRANSMEMBRANE PROTEIN L6586.03-RELATED"/>
    <property type="match status" value="1"/>
</dbReference>
<dbReference type="EMBL" id="ATMH01004747">
    <property type="protein sequence ID" value="EPY29056.1"/>
    <property type="molecule type" value="Genomic_DNA"/>
</dbReference>
<gene>
    <name evidence="4" type="ORF">STCU_01397</name>
    <name evidence="3" type="ORF">STCU_04747</name>
</gene>
<proteinExistence type="predicted"/>
<dbReference type="Proteomes" id="UP000015354">
    <property type="component" value="Unassembled WGS sequence"/>
</dbReference>
<evidence type="ECO:0000313" key="4">
    <source>
        <dbReference type="EMBL" id="EPY34705.1"/>
    </source>
</evidence>
<reference evidence="3" key="2">
    <citation type="submission" date="2013-03" db="EMBL/GenBank/DDBJ databases">
        <authorList>
            <person name="Motta M.C.M."/>
            <person name="Martins A.C.A."/>
            <person name="Preta C.M.C.C."/>
            <person name="Silva R."/>
            <person name="de Souza S.S."/>
            <person name="Klein C.C."/>
            <person name="de Almeida L.G.P."/>
            <person name="Cunha O.L."/>
            <person name="Colabardini A.C."/>
            <person name="Lima B.A."/>
            <person name="Machado C.R."/>
            <person name="Soares C.M.A."/>
            <person name="de Menezes C.B.A."/>
            <person name="Bartolomeu D.C."/>
            <person name="Grisard E.C."/>
            <person name="Fantinatti-Garboggini F."/>
            <person name="Rodrigues-Luiz G.F."/>
            <person name="Wagner G."/>
            <person name="Goldman G.H."/>
            <person name="Fietto J.L.R."/>
            <person name="Ciapina L.P."/>
            <person name="Brocchi M."/>
            <person name="Elias M.C."/>
            <person name="Goldman M.H.S."/>
            <person name="Sagot M.-F."/>
            <person name="Pereira M."/>
            <person name="Stoco P.H."/>
            <person name="Teixeira S.M.R."/>
            <person name="de Mendonca-Neto R.P."/>
            <person name="Maciel T.E.F."/>
            <person name="Mendes T.A.O."/>
            <person name="Urmenyi T.P."/>
            <person name="Teixeira M.M.G."/>
            <person name="de Camargo E.F.P."/>
            <person name="de Sousa W."/>
            <person name="Schenkman S."/>
            <person name="de Vasconcelos A.T.R."/>
        </authorList>
    </citation>
    <scope>NUCLEOTIDE SEQUENCE</scope>
</reference>
<dbReference type="EMBL" id="ATMH01001397">
    <property type="protein sequence ID" value="EPY34705.1"/>
    <property type="molecule type" value="Genomic_DNA"/>
</dbReference>
<dbReference type="AlphaFoldDB" id="S9VPS4"/>
<keyword evidence="5" id="KW-1185">Reference proteome</keyword>
<keyword evidence="2" id="KW-0472">Membrane</keyword>
<feature type="region of interest" description="Disordered" evidence="1">
    <location>
        <begin position="95"/>
        <end position="116"/>
    </location>
</feature>
<name>S9VPS4_9TRYP</name>
<accession>S9VPS4</accession>
<dbReference type="OrthoDB" id="272020at2759"/>
<dbReference type="PANTHER" id="PTHR39668:SF2">
    <property type="match status" value="1"/>
</dbReference>
<feature type="transmembrane region" description="Helical" evidence="2">
    <location>
        <begin position="54"/>
        <end position="70"/>
    </location>
</feature>
<evidence type="ECO:0000256" key="2">
    <source>
        <dbReference type="SAM" id="Phobius"/>
    </source>
</evidence>
<feature type="compositionally biased region" description="Polar residues" evidence="1">
    <location>
        <begin position="106"/>
        <end position="116"/>
    </location>
</feature>